<proteinExistence type="predicted"/>
<dbReference type="InterPro" id="IPR000683">
    <property type="entry name" value="Gfo/Idh/MocA-like_OxRdtase_N"/>
</dbReference>
<organism evidence="3 4">
    <name type="scientific">Candidatus Amphirhobacter heronislandensis</name>
    <dbReference type="NCBI Taxonomy" id="1732024"/>
    <lineage>
        <taxon>Bacteria</taxon>
        <taxon>Pseudomonadati</taxon>
        <taxon>Pseudomonadota</taxon>
        <taxon>Gammaproteobacteria</taxon>
        <taxon>Candidatus Tethybacterales</taxon>
        <taxon>Candidatus Tethybacteraceae</taxon>
        <taxon>Candidatus Amphirhobacter</taxon>
    </lineage>
</organism>
<dbReference type="Gene3D" id="3.30.360.10">
    <property type="entry name" value="Dihydrodipicolinate Reductase, domain 2"/>
    <property type="match status" value="1"/>
</dbReference>
<comment type="caution">
    <text evidence="3">The sequence shown here is derived from an EMBL/GenBank/DDBJ whole genome shotgun (WGS) entry which is preliminary data.</text>
</comment>
<dbReference type="PANTHER" id="PTHR43249:SF1">
    <property type="entry name" value="D-GLUCOSIDE 3-DEHYDROGENASE"/>
    <property type="match status" value="1"/>
</dbReference>
<keyword evidence="4" id="KW-1185">Reference proteome</keyword>
<dbReference type="SUPFAM" id="SSF55347">
    <property type="entry name" value="Glyceraldehyde-3-phosphate dehydrogenase-like, C-terminal domain"/>
    <property type="match status" value="1"/>
</dbReference>
<dbReference type="AlphaFoldDB" id="A0A930XY96"/>
<protein>
    <submittedName>
        <fullName evidence="3">Gfo/Idh/MocA family oxidoreductase</fullName>
    </submittedName>
</protein>
<reference evidence="3" key="1">
    <citation type="submission" date="2020-10" db="EMBL/GenBank/DDBJ databases">
        <title>An improved Amphimedon queenslandica hologenome assembly reveals how three proteobacterial symbionts can extend the metabolic phenotypic of their marine sponge host.</title>
        <authorList>
            <person name="Degnan B."/>
            <person name="Degnan S."/>
            <person name="Xiang X."/>
        </authorList>
    </citation>
    <scope>NUCLEOTIDE SEQUENCE</scope>
    <source>
        <strain evidence="3">AqS2</strain>
    </source>
</reference>
<gene>
    <name evidence="3" type="ORF">ISN26_06225</name>
</gene>
<dbReference type="Pfam" id="PF22725">
    <property type="entry name" value="GFO_IDH_MocA_C3"/>
    <property type="match status" value="1"/>
</dbReference>
<dbReference type="Proteomes" id="UP000604381">
    <property type="component" value="Unassembled WGS sequence"/>
</dbReference>
<evidence type="ECO:0000259" key="2">
    <source>
        <dbReference type="Pfam" id="PF22725"/>
    </source>
</evidence>
<evidence type="ECO:0000259" key="1">
    <source>
        <dbReference type="Pfam" id="PF01408"/>
    </source>
</evidence>
<dbReference type="Pfam" id="PF01408">
    <property type="entry name" value="GFO_IDH_MocA"/>
    <property type="match status" value="1"/>
</dbReference>
<evidence type="ECO:0000313" key="4">
    <source>
        <dbReference type="Proteomes" id="UP000604381"/>
    </source>
</evidence>
<dbReference type="PANTHER" id="PTHR43249">
    <property type="entry name" value="UDP-N-ACETYL-2-AMINO-2-DEOXY-D-GLUCURONATE OXIDASE"/>
    <property type="match status" value="1"/>
</dbReference>
<dbReference type="InterPro" id="IPR036291">
    <property type="entry name" value="NAD(P)-bd_dom_sf"/>
</dbReference>
<accession>A0A930XY96</accession>
<feature type="domain" description="GFO/IDH/MocA-like oxidoreductase" evidence="2">
    <location>
        <begin position="132"/>
        <end position="255"/>
    </location>
</feature>
<dbReference type="InterPro" id="IPR055170">
    <property type="entry name" value="GFO_IDH_MocA-like_dom"/>
</dbReference>
<evidence type="ECO:0000313" key="3">
    <source>
        <dbReference type="EMBL" id="MBF2735653.1"/>
    </source>
</evidence>
<dbReference type="EMBL" id="JADHEI010000046">
    <property type="protein sequence ID" value="MBF2735653.1"/>
    <property type="molecule type" value="Genomic_DNA"/>
</dbReference>
<dbReference type="Gene3D" id="3.40.50.720">
    <property type="entry name" value="NAD(P)-binding Rossmann-like Domain"/>
    <property type="match status" value="1"/>
</dbReference>
<sequence>MTAPLGVGVVGVGMAAKPHLEALARLPELAAVKQVWSRTPGPAEAAAAKLGARASAGLDELLADPAVDAVLLLTPPNARVEIIERCAAAGKAVLAEKPLGRDVAEARRAAAACEQHGVPLGVVLQHRRRDDVRRLQELIAAGALGKLALARLDFPWWRGQEYYDERGRGSKERDGGGVLLTQAVHILDLLLLLLGPVAEVRALAGTSALHRMETEDFAVAGLRFESGALGAVVATTAAYPGTTERLHIDAEKASASLVGNVLEIAWRDGRRERFGAARGTGGGADPMAFGPELHQDLIASFLRAVAAGETPVPGAAEALRVQELVERIAGGGDG</sequence>
<dbReference type="GO" id="GO:0000166">
    <property type="term" value="F:nucleotide binding"/>
    <property type="evidence" value="ECO:0007669"/>
    <property type="project" value="InterPro"/>
</dbReference>
<dbReference type="SUPFAM" id="SSF51735">
    <property type="entry name" value="NAD(P)-binding Rossmann-fold domains"/>
    <property type="match status" value="1"/>
</dbReference>
<dbReference type="InterPro" id="IPR052515">
    <property type="entry name" value="Gfo/Idh/MocA_Oxidoreductase"/>
</dbReference>
<name>A0A930XY96_9GAMM</name>
<feature type="domain" description="Gfo/Idh/MocA-like oxidoreductase N-terminal" evidence="1">
    <location>
        <begin position="6"/>
        <end position="122"/>
    </location>
</feature>